<proteinExistence type="predicted"/>
<dbReference type="GO" id="GO:0016020">
    <property type="term" value="C:membrane"/>
    <property type="evidence" value="ECO:0007669"/>
    <property type="project" value="GOC"/>
</dbReference>
<accession>A0A1G9PYM1</accession>
<sequence length="254" mass="28599">MKRIIAVFLIFSAGISQLNSQTLKVMSYNIHVGQNSKNEDKLREIAEFIKASKADIIGLQEVDSVCNRSGKIDQMKFLAEQTGMHYAYARHFAFDGGSYGLGVLSRYPLHTIKNNRISVTIAGKPETRALLSASIFQRGKEISFATVHMDYRDQRSRLKQSEEIVKMFSGNKNPVILTGDFNARPGTKELLALEGFFADVSYLSGPTYPAVKPLNRIDFIMLSKAHLNKVKKQETLAVEYSDHLPVVSSFKWTW</sequence>
<reference evidence="3" key="1">
    <citation type="submission" date="2016-10" db="EMBL/GenBank/DDBJ databases">
        <authorList>
            <person name="Varghese N."/>
            <person name="Submissions S."/>
        </authorList>
    </citation>
    <scope>NUCLEOTIDE SEQUENCE [LARGE SCALE GENOMIC DNA]</scope>
    <source>
        <strain evidence="3">DSM 24536</strain>
    </source>
</reference>
<organism evidence="2 3">
    <name type="scientific">Daejeonella rubra</name>
    <dbReference type="NCBI Taxonomy" id="990371"/>
    <lineage>
        <taxon>Bacteria</taxon>
        <taxon>Pseudomonadati</taxon>
        <taxon>Bacteroidota</taxon>
        <taxon>Sphingobacteriia</taxon>
        <taxon>Sphingobacteriales</taxon>
        <taxon>Sphingobacteriaceae</taxon>
        <taxon>Daejeonella</taxon>
    </lineage>
</organism>
<dbReference type="STRING" id="990371.SAMN05421813_10541"/>
<dbReference type="GO" id="GO:0004519">
    <property type="term" value="F:endonuclease activity"/>
    <property type="evidence" value="ECO:0007669"/>
    <property type="project" value="UniProtKB-KW"/>
</dbReference>
<dbReference type="InterPro" id="IPR051916">
    <property type="entry name" value="GPI-anchor_lipid_remodeler"/>
</dbReference>
<dbReference type="Gene3D" id="3.60.10.10">
    <property type="entry name" value="Endonuclease/exonuclease/phosphatase"/>
    <property type="match status" value="1"/>
</dbReference>
<dbReference type="EMBL" id="FNHH01000005">
    <property type="protein sequence ID" value="SDM03876.1"/>
    <property type="molecule type" value="Genomic_DNA"/>
</dbReference>
<dbReference type="AlphaFoldDB" id="A0A1G9PYM1"/>
<keyword evidence="2" id="KW-0540">Nuclease</keyword>
<dbReference type="InterPro" id="IPR005135">
    <property type="entry name" value="Endo/exonuclease/phosphatase"/>
</dbReference>
<keyword evidence="3" id="KW-1185">Reference proteome</keyword>
<dbReference type="Proteomes" id="UP000199226">
    <property type="component" value="Unassembled WGS sequence"/>
</dbReference>
<dbReference type="InterPro" id="IPR036691">
    <property type="entry name" value="Endo/exonu/phosph_ase_sf"/>
</dbReference>
<feature type="domain" description="Endonuclease/exonuclease/phosphatase" evidence="1">
    <location>
        <begin position="26"/>
        <end position="243"/>
    </location>
</feature>
<keyword evidence="2" id="KW-0269">Exonuclease</keyword>
<evidence type="ECO:0000259" key="1">
    <source>
        <dbReference type="Pfam" id="PF03372"/>
    </source>
</evidence>
<dbReference type="RefSeq" id="WP_090701221.1">
    <property type="nucleotide sequence ID" value="NZ_FNHH01000005.1"/>
</dbReference>
<dbReference type="GO" id="GO:0006506">
    <property type="term" value="P:GPI anchor biosynthetic process"/>
    <property type="evidence" value="ECO:0007669"/>
    <property type="project" value="TreeGrafter"/>
</dbReference>
<dbReference type="GO" id="GO:0004527">
    <property type="term" value="F:exonuclease activity"/>
    <property type="evidence" value="ECO:0007669"/>
    <property type="project" value="UniProtKB-KW"/>
</dbReference>
<evidence type="ECO:0000313" key="2">
    <source>
        <dbReference type="EMBL" id="SDM03876.1"/>
    </source>
</evidence>
<dbReference type="OrthoDB" id="5447300at2"/>
<dbReference type="SUPFAM" id="SSF56219">
    <property type="entry name" value="DNase I-like"/>
    <property type="match status" value="1"/>
</dbReference>
<dbReference type="PANTHER" id="PTHR14859:SF15">
    <property type="entry name" value="ENDONUCLEASE_EXONUCLEASE_PHOSPHATASE DOMAIN-CONTAINING PROTEIN"/>
    <property type="match status" value="1"/>
</dbReference>
<keyword evidence="2" id="KW-0378">Hydrolase</keyword>
<evidence type="ECO:0000313" key="3">
    <source>
        <dbReference type="Proteomes" id="UP000199226"/>
    </source>
</evidence>
<keyword evidence="2" id="KW-0255">Endonuclease</keyword>
<name>A0A1G9PYM1_9SPHI</name>
<protein>
    <submittedName>
        <fullName evidence="2">Metal-dependent hydrolase, endonuclease/exonuclease/phosphatase family</fullName>
    </submittedName>
</protein>
<gene>
    <name evidence="2" type="ORF">SAMN05421813_10541</name>
</gene>
<dbReference type="Pfam" id="PF03372">
    <property type="entry name" value="Exo_endo_phos"/>
    <property type="match status" value="1"/>
</dbReference>
<dbReference type="PANTHER" id="PTHR14859">
    <property type="entry name" value="CALCOFLUOR WHITE HYPERSENSITIVE PROTEIN PRECURSOR"/>
    <property type="match status" value="1"/>
</dbReference>